<dbReference type="CDD" id="cd03257">
    <property type="entry name" value="ABC_NikE_OppD_transporters"/>
    <property type="match status" value="2"/>
</dbReference>
<feature type="domain" description="ABC transporter" evidence="18">
    <location>
        <begin position="15"/>
        <end position="269"/>
    </location>
</feature>
<dbReference type="Gene3D" id="3.90.76.10">
    <property type="entry name" value="Dipeptide-binding Protein, Domain 1"/>
    <property type="match status" value="1"/>
</dbReference>
<keyword evidence="4" id="KW-0813">Transport</keyword>
<evidence type="ECO:0000256" key="6">
    <source>
        <dbReference type="ARBA" id="ARBA00022519"/>
    </source>
</evidence>
<dbReference type="GO" id="GO:0015833">
    <property type="term" value="P:peptide transport"/>
    <property type="evidence" value="ECO:0007669"/>
    <property type="project" value="InterPro"/>
</dbReference>
<sequence>MPHSDELDAGNVLAVENLNIAFMQDQQKIAAVRNLSFSLQRGETLAIVGESGSGKSVTALALMRLLEQAGGLVQCDKMLLQRRSREVIELSEQNAAQMRHVRGADMAMIFQEPMTSLNPVFTVGEQIAESIRLHQNASREEAMVEAKRMLDQVRIPEAQTILSRYPHQLSGGMRQRVMIAMALSCRPAVLIADEPTTALDVTIQAQILQLIKVLQKEMSMGVIFITHDMGVVAEIADRVLVMYQGEAVETGTVEQIFHAPQHPYTRALLAAVPQLGAMKGLDYPRRFPLISLEHPAKQAPPIEQKTVVDGEPVLRVRNLVTRFPLRSGLLNRVTREVHAVEKVSFDLWPGETLSLVGESGSGKSTTGRALLRLVESQGGEIIFNGQRIDTLSPGKLQALRRDIQFIFQDPYASLDPRQTIGDSIIEPLRVHGLLPGKDAAARVAWLLERVGLLPEHAWRYPHEFSGGQRQRICIARALALNPKVIIADEAVSALDVSIRGQIINLLLDLQRDFGIAYLFISHDMAVVERISHRVAVMYLGQIVEIGPRRAVFENPQHPYTRKLLAAVRSLNRPDNDRSVYCCRTIFPAIFICVAKRWQPSRCNASGRGITSHNHNQNTHSCVDNIQAENKMARAVHRSGLVALGIATALMASCAFAAKDVVVAVGSNFTTLDPYDANDTLSQAVAKSFYQGLFGLDKEMKLKNVLAESYTVSDDGITYTVKLREGIKFQDGTDFNAAAVKANLDRASDPANHLKRYNLYKNIAKTEAIDPTTVKITLKQPFSAFINILAHPATAMISPAALEKYGKEIGFYPVGTGPYELDTWNQTDFVKVKKFAGYWQPGLPKLDSITWRPVADNNTRAAMLQTGEAQFAFPIPYEQATLLEKNKNIELMASPSIMQRYISMNVTQKPFDNPKVREALNYAINRPALVKVALRAMQRQLLGVVPPSIAYAQSYKPWPYDSSESRANY</sequence>
<dbReference type="PROSITE" id="PS01040">
    <property type="entry name" value="SBP_BACTERIAL_5"/>
    <property type="match status" value="1"/>
</dbReference>
<evidence type="ECO:0000256" key="9">
    <source>
        <dbReference type="ARBA" id="ARBA00022801"/>
    </source>
</evidence>
<dbReference type="AlphaFoldDB" id="A0A2X1PWD5"/>
<reference evidence="19 20" key="1">
    <citation type="submission" date="2018-06" db="EMBL/GenBank/DDBJ databases">
        <authorList>
            <consortium name="Pathogen Informatics"/>
            <person name="Doyle S."/>
        </authorList>
    </citation>
    <scope>NUCLEOTIDE SEQUENCE [LARGE SCALE GENOMIC DNA]</scope>
    <source>
        <strain evidence="19 20">NCTC9073</strain>
    </source>
</reference>
<gene>
    <name evidence="19" type="primary">yliA</name>
    <name evidence="19" type="ORF">NCTC9073_02376</name>
</gene>
<dbReference type="GO" id="GO:0005524">
    <property type="term" value="F:ATP binding"/>
    <property type="evidence" value="ECO:0007669"/>
    <property type="project" value="UniProtKB-KW"/>
</dbReference>
<dbReference type="PANTHER" id="PTHR43776">
    <property type="entry name" value="TRANSPORT ATP-BINDING PROTEIN"/>
    <property type="match status" value="1"/>
</dbReference>
<comment type="subcellular location">
    <subcellularLocation>
        <location evidence="1">Cell inner membrane</location>
        <topology evidence="1">Peripheral membrane protein</topology>
    </subcellularLocation>
    <subcellularLocation>
        <location evidence="2">Periplasm</location>
    </subcellularLocation>
</comment>
<dbReference type="GO" id="GO:0055085">
    <property type="term" value="P:transmembrane transport"/>
    <property type="evidence" value="ECO:0007669"/>
    <property type="project" value="UniProtKB-ARBA"/>
</dbReference>
<dbReference type="PROSITE" id="PS50893">
    <property type="entry name" value="ABC_TRANSPORTER_2"/>
    <property type="match status" value="2"/>
</dbReference>
<dbReference type="InterPro" id="IPR017871">
    <property type="entry name" value="ABC_transporter-like_CS"/>
</dbReference>
<dbReference type="Pfam" id="PF00496">
    <property type="entry name" value="SBP_bac_5"/>
    <property type="match status" value="1"/>
</dbReference>
<dbReference type="Pfam" id="PF08352">
    <property type="entry name" value="oligo_HPY"/>
    <property type="match status" value="2"/>
</dbReference>
<keyword evidence="7" id="KW-0677">Repeat</keyword>
<dbReference type="Gene3D" id="3.40.190.10">
    <property type="entry name" value="Periplasmic binding protein-like II"/>
    <property type="match status" value="1"/>
</dbReference>
<dbReference type="FunFam" id="3.40.190.10:FF:000094">
    <property type="entry name" value="Glutathione ABC transporter substrate-binding protein GsiB"/>
    <property type="match status" value="1"/>
</dbReference>
<evidence type="ECO:0000256" key="15">
    <source>
        <dbReference type="ARBA" id="ARBA00039050"/>
    </source>
</evidence>
<organism evidence="19 20">
    <name type="scientific">Escherichia coli</name>
    <dbReference type="NCBI Taxonomy" id="562"/>
    <lineage>
        <taxon>Bacteria</taxon>
        <taxon>Pseudomonadati</taxon>
        <taxon>Pseudomonadota</taxon>
        <taxon>Gammaproteobacteria</taxon>
        <taxon>Enterobacterales</taxon>
        <taxon>Enterobacteriaceae</taxon>
        <taxon>Escherichia</taxon>
    </lineage>
</organism>
<evidence type="ECO:0000256" key="12">
    <source>
        <dbReference type="ARBA" id="ARBA00023136"/>
    </source>
</evidence>
<dbReference type="InterPro" id="IPR050319">
    <property type="entry name" value="ABC_transp_ATP-bind"/>
</dbReference>
<dbReference type="NCBIfam" id="NF008453">
    <property type="entry name" value="PRK11308.1"/>
    <property type="match status" value="2"/>
</dbReference>
<dbReference type="InterPro" id="IPR003593">
    <property type="entry name" value="AAA+_ATPase"/>
</dbReference>
<dbReference type="NCBIfam" id="NF007739">
    <property type="entry name" value="PRK10419.1"/>
    <property type="match status" value="2"/>
</dbReference>
<dbReference type="Proteomes" id="UP000250780">
    <property type="component" value="Unassembled WGS sequence"/>
</dbReference>
<protein>
    <recommendedName>
        <fullName evidence="16">Glutathione import ATP-binding protein GsiA</fullName>
        <ecNumber evidence="15">7.4.2.10</ecNumber>
    </recommendedName>
</protein>
<dbReference type="InterPro" id="IPR027417">
    <property type="entry name" value="P-loop_NTPase"/>
</dbReference>
<evidence type="ECO:0000256" key="2">
    <source>
        <dbReference type="ARBA" id="ARBA00004418"/>
    </source>
</evidence>
<evidence type="ECO:0000256" key="17">
    <source>
        <dbReference type="ARBA" id="ARBA00047640"/>
    </source>
</evidence>
<dbReference type="SMART" id="SM00382">
    <property type="entry name" value="AAA"/>
    <property type="match status" value="2"/>
</dbReference>
<evidence type="ECO:0000256" key="5">
    <source>
        <dbReference type="ARBA" id="ARBA00022475"/>
    </source>
</evidence>
<comment type="similarity">
    <text evidence="14">Belongs to the ABC transporter superfamily. Glutathione importer (TC 3.A.1.5.11) family.</text>
</comment>
<evidence type="ECO:0000256" key="1">
    <source>
        <dbReference type="ARBA" id="ARBA00004417"/>
    </source>
</evidence>
<dbReference type="NCBIfam" id="NF011942">
    <property type="entry name" value="PRK15413.1"/>
    <property type="match status" value="1"/>
</dbReference>
<comment type="function">
    <text evidence="13">Part of the ABC transporter complex GsiABCD involved in glutathione import. Responsible for energy coupling to the transport system.</text>
</comment>
<evidence type="ECO:0000256" key="11">
    <source>
        <dbReference type="ARBA" id="ARBA00022967"/>
    </source>
</evidence>
<evidence type="ECO:0000256" key="4">
    <source>
        <dbReference type="ARBA" id="ARBA00022448"/>
    </source>
</evidence>
<keyword evidence="12" id="KW-0472">Membrane</keyword>
<dbReference type="PROSITE" id="PS00211">
    <property type="entry name" value="ABC_TRANSPORTER_1"/>
    <property type="match status" value="2"/>
</dbReference>
<dbReference type="InterPro" id="IPR023765">
    <property type="entry name" value="SBP_5_CS"/>
</dbReference>
<evidence type="ECO:0000256" key="8">
    <source>
        <dbReference type="ARBA" id="ARBA00022741"/>
    </source>
</evidence>
<dbReference type="SUPFAM" id="SSF53850">
    <property type="entry name" value="Periplasmic binding protein-like II"/>
    <property type="match status" value="1"/>
</dbReference>
<dbReference type="Gene3D" id="3.40.50.300">
    <property type="entry name" value="P-loop containing nucleotide triphosphate hydrolases"/>
    <property type="match status" value="2"/>
</dbReference>
<proteinExistence type="inferred from homology"/>
<evidence type="ECO:0000256" key="7">
    <source>
        <dbReference type="ARBA" id="ARBA00022737"/>
    </source>
</evidence>
<evidence type="ECO:0000256" key="3">
    <source>
        <dbReference type="ARBA" id="ARBA00011469"/>
    </source>
</evidence>
<keyword evidence="11" id="KW-1278">Translocase</keyword>
<dbReference type="InterPro" id="IPR003439">
    <property type="entry name" value="ABC_transporter-like_ATP-bd"/>
</dbReference>
<evidence type="ECO:0000313" key="20">
    <source>
        <dbReference type="Proteomes" id="UP000250780"/>
    </source>
</evidence>
<evidence type="ECO:0000259" key="18">
    <source>
        <dbReference type="PROSITE" id="PS50893"/>
    </source>
</evidence>
<dbReference type="SUPFAM" id="SSF52540">
    <property type="entry name" value="P-loop containing nucleoside triphosphate hydrolases"/>
    <property type="match status" value="2"/>
</dbReference>
<evidence type="ECO:0000256" key="13">
    <source>
        <dbReference type="ARBA" id="ARBA00037530"/>
    </source>
</evidence>
<dbReference type="EMBL" id="UASD01000008">
    <property type="protein sequence ID" value="SPX11058.1"/>
    <property type="molecule type" value="Genomic_DNA"/>
</dbReference>
<keyword evidence="8" id="KW-0547">Nucleotide-binding</keyword>
<keyword evidence="6" id="KW-0997">Cell inner membrane</keyword>
<dbReference type="EC" id="7.4.2.10" evidence="15"/>
<dbReference type="InterPro" id="IPR013563">
    <property type="entry name" value="Oligopep_ABC_C"/>
</dbReference>
<comment type="catalytic activity">
    <reaction evidence="17">
        <text>glutathione(out) + ATP + H2O = glutathione(in) + ADP + phosphate + H(+)</text>
        <dbReference type="Rhea" id="RHEA:29791"/>
        <dbReference type="ChEBI" id="CHEBI:15377"/>
        <dbReference type="ChEBI" id="CHEBI:15378"/>
        <dbReference type="ChEBI" id="CHEBI:30616"/>
        <dbReference type="ChEBI" id="CHEBI:43474"/>
        <dbReference type="ChEBI" id="CHEBI:57925"/>
        <dbReference type="ChEBI" id="CHEBI:456216"/>
        <dbReference type="EC" id="7.4.2.10"/>
    </reaction>
</comment>
<keyword evidence="5" id="KW-1003">Cell membrane</keyword>
<keyword evidence="9 19" id="KW-0378">Hydrolase</keyword>
<dbReference type="Gene3D" id="3.10.105.10">
    <property type="entry name" value="Dipeptide-binding Protein, Domain 3"/>
    <property type="match status" value="1"/>
</dbReference>
<evidence type="ECO:0000256" key="14">
    <source>
        <dbReference type="ARBA" id="ARBA00038416"/>
    </source>
</evidence>
<comment type="subunit">
    <text evidence="3">The complex is composed of two ATP-binding proteins (GsiA), two transmembrane proteins (GsiC and GsiD) and a solute-binding protein (GsiB).</text>
</comment>
<feature type="domain" description="ABC transporter" evidence="18">
    <location>
        <begin position="314"/>
        <end position="564"/>
    </location>
</feature>
<dbReference type="FunFam" id="3.40.50.300:FF:001061">
    <property type="entry name" value="Glutathione import ATP-binding protein GsiA"/>
    <property type="match status" value="1"/>
</dbReference>
<dbReference type="GO" id="GO:0042597">
    <property type="term" value="C:periplasmic space"/>
    <property type="evidence" value="ECO:0007669"/>
    <property type="project" value="UniProtKB-SubCell"/>
</dbReference>
<dbReference type="FunFam" id="3.40.50.300:FF:000016">
    <property type="entry name" value="Oligopeptide ABC transporter ATP-binding component"/>
    <property type="match status" value="1"/>
</dbReference>
<evidence type="ECO:0000256" key="16">
    <source>
        <dbReference type="ARBA" id="ARBA00041187"/>
    </source>
</evidence>
<evidence type="ECO:0000256" key="10">
    <source>
        <dbReference type="ARBA" id="ARBA00022840"/>
    </source>
</evidence>
<dbReference type="Pfam" id="PF00005">
    <property type="entry name" value="ABC_tran"/>
    <property type="match status" value="2"/>
</dbReference>
<dbReference type="InterPro" id="IPR000914">
    <property type="entry name" value="SBP_5_dom"/>
</dbReference>
<dbReference type="GO" id="GO:0016887">
    <property type="term" value="F:ATP hydrolysis activity"/>
    <property type="evidence" value="ECO:0007669"/>
    <property type="project" value="InterPro"/>
</dbReference>
<name>A0A2X1PWD5_ECOLX</name>
<dbReference type="GO" id="GO:0005886">
    <property type="term" value="C:plasma membrane"/>
    <property type="evidence" value="ECO:0007669"/>
    <property type="project" value="UniProtKB-SubCell"/>
</dbReference>
<accession>A0A2X1PWD5</accession>
<keyword evidence="10 19" id="KW-0067">ATP-binding</keyword>
<dbReference type="FunFam" id="3.90.76.10:FF:000003">
    <property type="entry name" value="Glutathione ABC transporter substrate-binding protein GsiB"/>
    <property type="match status" value="1"/>
</dbReference>
<evidence type="ECO:0000313" key="19">
    <source>
        <dbReference type="EMBL" id="SPX11058.1"/>
    </source>
</evidence>
<dbReference type="PANTHER" id="PTHR43776:SF15">
    <property type="entry name" value="GLUTATHIONE IMPORT ATP-BINDING PROTEIN GSIA"/>
    <property type="match status" value="1"/>
</dbReference>
<dbReference type="NCBIfam" id="NF007613">
    <property type="entry name" value="PRK10261.1"/>
    <property type="match status" value="1"/>
</dbReference>